<dbReference type="InterPro" id="IPR013519">
    <property type="entry name" value="Int_alpha_beta-p"/>
</dbReference>
<evidence type="ECO:0000256" key="7">
    <source>
        <dbReference type="ARBA" id="ARBA00022989"/>
    </source>
</evidence>
<evidence type="ECO:0000256" key="5">
    <source>
        <dbReference type="ARBA" id="ARBA00022737"/>
    </source>
</evidence>
<dbReference type="Gene3D" id="2.60.40.1510">
    <property type="entry name" value="ntegrin, alpha v. Chain A, domain 3"/>
    <property type="match status" value="1"/>
</dbReference>
<sequence length="1084" mass="119336">MKTDFGLLVGAPRAESGQPGTKQAGAVFACQVSATYTNSGPQWCRQQLVEYSRYEEFNKNLTYDRSHYPHFVHPEGKDGQLLGTVVVSSAISKGVAGRAVACAPLKRYYSAAYTEGECFVLNENLTLIDSLLPCQSLSHTDRHNDYGSCMEGFSAYVGSYSLKDNPTVDMVVTGLPGARKWTGGVAAKTYPKDLYASSKESRSMAVGEGGILSKLQAHDYLGYSVTRGRYGFWHEDGGSSTIASGATRLYERGAVIFLPLLFERQGTSELRLTEDSFIINGTRLGSGFGYAIATVDLNNDGFDDLIVGAPFEYSGKITEGGAVYVYFSSGVKRGKFESAKVFLKPIRILGKGSYSQFGASIAPLGNIDGDPHHLNDFAVGAPFADGGGSVFIYSGARTPEEFNRDAEQEISARNLANLFPGRGDLETFGFSLSGLTDLDGNGYNDLLVGAYASDAVVLLRARPVINIEAWHVEKDMKIDIKKPNCPEKAATCFNITTAIYVDPNFTNTKLLDFATDVFNCTLQVMALEKGVNTRAKILFSRSDEYSWSCGRKTDLREQRRSIPVYVPRANTDFINALKFRFSVKIRDPSTPKFPKNGGKIVDLNKYPVLNKFGSEHVFTIPFNKECGSDDVCLCDLVLKPALTGIAQERDGTYVTQVNETAAINITFSVTNVGEKAYETTLYVDYNSAELEIPIVKNRRGGIVSIKATAANLTVISLGNPVEPESTLVFELIFKLAIGRTGGVGKPLQFHALVNSTSEETNLKDNEWSAVVRVIKKAELELTAVSNPALVRFGGPPKGASAMKYDEDIGPEVYHYYHVANHGPWAVNNITVEINWPYQLASRYTQGKYALYLVELPLITTSNVEDEDSYKRCSVTLPLAYINPLQVVISRSYTVEDEIRSQSRTRRDAPVGASINEPSSAAVREENVKIDEEKGEKFADINCADKTAKCFTIKCNVDFLSEHATATIELRARLWNATFVEDYSDMTYVIISSHGRIILDPQQGIEQTDKNDDSAFARTDAYPDQPKISEPIPLYIIAIAVVVGILILLLIVIILWRCGFFKRRRANQPILQQAELQKGIEWSES</sequence>
<feature type="repeat" description="FG-GAP" evidence="12">
    <location>
        <begin position="414"/>
        <end position="476"/>
    </location>
</feature>
<protein>
    <submittedName>
        <fullName evidence="19">Integrin_alpha2 domain-containing protein</fullName>
    </submittedName>
</protein>
<dbReference type="InterPro" id="IPR048286">
    <property type="entry name" value="Integrin_alpha_Ig-like_3"/>
</dbReference>
<dbReference type="PROSITE" id="PS51470">
    <property type="entry name" value="FG_GAP"/>
    <property type="match status" value="3"/>
</dbReference>
<dbReference type="Gene3D" id="2.130.10.130">
    <property type="entry name" value="Integrin alpha, N-terminal"/>
    <property type="match status" value="1"/>
</dbReference>
<evidence type="ECO:0000256" key="13">
    <source>
        <dbReference type="RuleBase" id="RU003762"/>
    </source>
</evidence>
<gene>
    <name evidence="17" type="ORF">EVEC_LOCUS7975</name>
</gene>
<dbReference type="GO" id="GO:0005178">
    <property type="term" value="F:integrin binding"/>
    <property type="evidence" value="ECO:0007669"/>
    <property type="project" value="TreeGrafter"/>
</dbReference>
<evidence type="ECO:0000259" key="14">
    <source>
        <dbReference type="Pfam" id="PF08441"/>
    </source>
</evidence>
<evidence type="ECO:0000256" key="1">
    <source>
        <dbReference type="ARBA" id="ARBA00004479"/>
    </source>
</evidence>
<proteinExistence type="inferred from homology"/>
<dbReference type="GO" id="GO:0007229">
    <property type="term" value="P:integrin-mediated signaling pathway"/>
    <property type="evidence" value="ECO:0007669"/>
    <property type="project" value="UniProtKB-KW"/>
</dbReference>
<dbReference type="AlphaFoldDB" id="A0A158QB74"/>
<evidence type="ECO:0000256" key="6">
    <source>
        <dbReference type="ARBA" id="ARBA00022889"/>
    </source>
</evidence>
<evidence type="ECO:0000256" key="4">
    <source>
        <dbReference type="ARBA" id="ARBA00022729"/>
    </source>
</evidence>
<comment type="similarity">
    <text evidence="2 13">Belongs to the integrin alpha chain family.</text>
</comment>
<dbReference type="Proteomes" id="UP000274131">
    <property type="component" value="Unassembled WGS sequence"/>
</dbReference>
<evidence type="ECO:0000313" key="19">
    <source>
        <dbReference type="WBParaSite" id="EVEC_0000849101-mRNA-1"/>
    </source>
</evidence>
<feature type="domain" description="Integrin alpha first immunoglubulin-like" evidence="14">
    <location>
        <begin position="461"/>
        <end position="623"/>
    </location>
</feature>
<keyword evidence="8 13" id="KW-0401">Integrin</keyword>
<accession>A0A158QB74</accession>
<dbReference type="InterPro" id="IPR013517">
    <property type="entry name" value="FG-GAP"/>
</dbReference>
<dbReference type="PROSITE" id="PS00242">
    <property type="entry name" value="INTEGRIN_ALPHA"/>
    <property type="match status" value="1"/>
</dbReference>
<evidence type="ECO:0000256" key="11">
    <source>
        <dbReference type="ARBA" id="ARBA00023180"/>
    </source>
</evidence>
<dbReference type="GO" id="GO:0048513">
    <property type="term" value="P:animal organ development"/>
    <property type="evidence" value="ECO:0007669"/>
    <property type="project" value="UniProtKB-ARBA"/>
</dbReference>
<reference evidence="19" key="1">
    <citation type="submission" date="2016-04" db="UniProtKB">
        <authorList>
            <consortium name="WormBaseParasite"/>
        </authorList>
    </citation>
    <scope>IDENTIFICATION</scope>
</reference>
<feature type="domain" description="Integrin alpha third immunoglobulin-like" evidence="16">
    <location>
        <begin position="779"/>
        <end position="1022"/>
    </location>
</feature>
<dbReference type="SUPFAM" id="SSF69179">
    <property type="entry name" value="Integrin domains"/>
    <property type="match status" value="3"/>
</dbReference>
<evidence type="ECO:0000259" key="15">
    <source>
        <dbReference type="Pfam" id="PF20805"/>
    </source>
</evidence>
<keyword evidence="4" id="KW-0732">Signal</keyword>
<comment type="subcellular location">
    <subcellularLocation>
        <location evidence="1 13">Membrane</location>
        <topology evidence="1 13">Single-pass type I membrane protein</topology>
    </subcellularLocation>
</comment>
<dbReference type="Gene3D" id="1.20.5.930">
    <property type="entry name" value="Bicelle-embedded integrin alpha(iib) transmembrane segment"/>
    <property type="match status" value="1"/>
</dbReference>
<name>A0A158QB74_ENTVE</name>
<evidence type="ECO:0000256" key="12">
    <source>
        <dbReference type="PROSITE-ProRule" id="PRU00803"/>
    </source>
</evidence>
<dbReference type="PANTHER" id="PTHR23220">
    <property type="entry name" value="INTEGRIN ALPHA"/>
    <property type="match status" value="1"/>
</dbReference>
<dbReference type="Pfam" id="PF20806">
    <property type="entry name" value="Integrin_A_Ig_3"/>
    <property type="match status" value="1"/>
</dbReference>
<dbReference type="GO" id="GO:0098609">
    <property type="term" value="P:cell-cell adhesion"/>
    <property type="evidence" value="ECO:0007669"/>
    <property type="project" value="TreeGrafter"/>
</dbReference>
<keyword evidence="10 13" id="KW-0675">Receptor</keyword>
<dbReference type="GO" id="GO:0008305">
    <property type="term" value="C:integrin complex"/>
    <property type="evidence" value="ECO:0007669"/>
    <property type="project" value="InterPro"/>
</dbReference>
<dbReference type="STRING" id="51028.A0A158QB74"/>
<dbReference type="PANTHER" id="PTHR23220:SF122">
    <property type="entry name" value="INTEGRIN ALPHA-PS1"/>
    <property type="match status" value="1"/>
</dbReference>
<evidence type="ECO:0000313" key="17">
    <source>
        <dbReference type="EMBL" id="VDD93224.1"/>
    </source>
</evidence>
<feature type="repeat" description="FG-GAP" evidence="12">
    <location>
        <begin position="343"/>
        <end position="402"/>
    </location>
</feature>
<evidence type="ECO:0000256" key="8">
    <source>
        <dbReference type="ARBA" id="ARBA00023037"/>
    </source>
</evidence>
<evidence type="ECO:0000256" key="10">
    <source>
        <dbReference type="ARBA" id="ARBA00023170"/>
    </source>
</evidence>
<organism evidence="19">
    <name type="scientific">Enterobius vermicularis</name>
    <name type="common">Human pinworm</name>
    <dbReference type="NCBI Taxonomy" id="51028"/>
    <lineage>
        <taxon>Eukaryota</taxon>
        <taxon>Metazoa</taxon>
        <taxon>Ecdysozoa</taxon>
        <taxon>Nematoda</taxon>
        <taxon>Chromadorea</taxon>
        <taxon>Rhabditida</taxon>
        <taxon>Spirurina</taxon>
        <taxon>Oxyuridomorpha</taxon>
        <taxon>Oxyuroidea</taxon>
        <taxon>Oxyuridae</taxon>
        <taxon>Enterobius</taxon>
    </lineage>
</organism>
<keyword evidence="5" id="KW-0677">Repeat</keyword>
<dbReference type="InterPro" id="IPR000413">
    <property type="entry name" value="Integrin_alpha"/>
</dbReference>
<dbReference type="InterPro" id="IPR013649">
    <property type="entry name" value="Integrin_alpha_Ig-like_1"/>
</dbReference>
<dbReference type="Pfam" id="PF20805">
    <property type="entry name" value="Integrin_A_Ig_2"/>
    <property type="match status" value="1"/>
</dbReference>
<keyword evidence="6 13" id="KW-0130">Cell adhesion</keyword>
<evidence type="ECO:0000256" key="3">
    <source>
        <dbReference type="ARBA" id="ARBA00022692"/>
    </source>
</evidence>
<dbReference type="GO" id="GO:0009897">
    <property type="term" value="C:external side of plasma membrane"/>
    <property type="evidence" value="ECO:0007669"/>
    <property type="project" value="TreeGrafter"/>
</dbReference>
<dbReference type="InterPro" id="IPR032695">
    <property type="entry name" value="Integrin_dom_sf"/>
</dbReference>
<evidence type="ECO:0000259" key="16">
    <source>
        <dbReference type="Pfam" id="PF20806"/>
    </source>
</evidence>
<feature type="domain" description="Integrin alpha second immunoglobulin-like" evidence="15">
    <location>
        <begin position="626"/>
        <end position="773"/>
    </location>
</feature>
<feature type="transmembrane region" description="Helical" evidence="13">
    <location>
        <begin position="1031"/>
        <end position="1055"/>
    </location>
</feature>
<dbReference type="SUPFAM" id="SSF69318">
    <property type="entry name" value="Integrin alpha N-terminal domain"/>
    <property type="match status" value="1"/>
</dbReference>
<dbReference type="PRINTS" id="PR01185">
    <property type="entry name" value="INTEGRINA"/>
</dbReference>
<dbReference type="GO" id="GO:0033627">
    <property type="term" value="P:cell adhesion mediated by integrin"/>
    <property type="evidence" value="ECO:0007669"/>
    <property type="project" value="TreeGrafter"/>
</dbReference>
<feature type="repeat" description="FG-GAP" evidence="12">
    <location>
        <begin position="274"/>
        <end position="335"/>
    </location>
</feature>
<dbReference type="InterPro" id="IPR028994">
    <property type="entry name" value="Integrin_alpha_N"/>
</dbReference>
<evidence type="ECO:0000256" key="2">
    <source>
        <dbReference type="ARBA" id="ARBA00008054"/>
    </source>
</evidence>
<dbReference type="InterPro" id="IPR018184">
    <property type="entry name" value="Integrin_alpha_C_CS"/>
</dbReference>
<evidence type="ECO:0000313" key="18">
    <source>
        <dbReference type="Proteomes" id="UP000274131"/>
    </source>
</evidence>
<dbReference type="OrthoDB" id="5317514at2759"/>
<dbReference type="Gene3D" id="2.60.40.1530">
    <property type="entry name" value="ntegrin, alpha v. Chain A, domain 4"/>
    <property type="match status" value="1"/>
</dbReference>
<dbReference type="EMBL" id="UXUI01009192">
    <property type="protein sequence ID" value="VDD93224.1"/>
    <property type="molecule type" value="Genomic_DNA"/>
</dbReference>
<keyword evidence="3 13" id="KW-0812">Transmembrane</keyword>
<dbReference type="WBParaSite" id="EVEC_0000849101-mRNA-1">
    <property type="protein sequence ID" value="EVEC_0000849101-mRNA-1"/>
    <property type="gene ID" value="EVEC_0000849101"/>
</dbReference>
<dbReference type="Pfam" id="PF08441">
    <property type="entry name" value="Integrin_A_Ig_1"/>
    <property type="match status" value="1"/>
</dbReference>
<reference evidence="17 18" key="2">
    <citation type="submission" date="2018-10" db="EMBL/GenBank/DDBJ databases">
        <authorList>
            <consortium name="Pathogen Informatics"/>
        </authorList>
    </citation>
    <scope>NUCLEOTIDE SEQUENCE [LARGE SCALE GENOMIC DNA]</scope>
</reference>
<dbReference type="Pfam" id="PF01839">
    <property type="entry name" value="FG-GAP"/>
    <property type="match status" value="1"/>
</dbReference>
<dbReference type="SMART" id="SM00191">
    <property type="entry name" value="Int_alpha"/>
    <property type="match status" value="3"/>
</dbReference>
<dbReference type="GO" id="GO:0007160">
    <property type="term" value="P:cell-matrix adhesion"/>
    <property type="evidence" value="ECO:0007669"/>
    <property type="project" value="TreeGrafter"/>
</dbReference>
<dbReference type="Gene3D" id="2.60.40.1460">
    <property type="entry name" value="Integrin domains. Chain A, domain 2"/>
    <property type="match status" value="1"/>
</dbReference>
<keyword evidence="11" id="KW-0325">Glycoprotein</keyword>
<keyword evidence="9 13" id="KW-0472">Membrane</keyword>
<keyword evidence="18" id="KW-1185">Reference proteome</keyword>
<keyword evidence="7 13" id="KW-1133">Transmembrane helix</keyword>
<dbReference type="InterPro" id="IPR048285">
    <property type="entry name" value="Integrin_alpha_Ig-like_2"/>
</dbReference>
<evidence type="ECO:0000256" key="9">
    <source>
        <dbReference type="ARBA" id="ARBA00023136"/>
    </source>
</evidence>